<reference evidence="3" key="1">
    <citation type="journal article" date="2022" name="Int. J. Syst. Evol. Microbiol.">
        <title>Anaeromyxobacter oryzae sp. nov., Anaeromyxobacter diazotrophicus sp. nov. and Anaeromyxobacter paludicola sp. nov., isolated from paddy soils.</title>
        <authorList>
            <person name="Itoh H."/>
            <person name="Xu Z."/>
            <person name="Mise K."/>
            <person name="Masuda Y."/>
            <person name="Ushijima N."/>
            <person name="Hayakawa C."/>
            <person name="Shiratori Y."/>
            <person name="Senoo K."/>
        </authorList>
    </citation>
    <scope>NUCLEOTIDE SEQUENCE [LARGE SCALE GENOMIC DNA]</scope>
    <source>
        <strain evidence="3">Red232</strain>
    </source>
</reference>
<accession>A0ABM7X342</accession>
<organism evidence="2 3">
    <name type="scientific">Anaeromyxobacter oryzae</name>
    <dbReference type="NCBI Taxonomy" id="2918170"/>
    <lineage>
        <taxon>Bacteria</taxon>
        <taxon>Pseudomonadati</taxon>
        <taxon>Myxococcota</taxon>
        <taxon>Myxococcia</taxon>
        <taxon>Myxococcales</taxon>
        <taxon>Cystobacterineae</taxon>
        <taxon>Anaeromyxobacteraceae</taxon>
        <taxon>Anaeromyxobacter</taxon>
    </lineage>
</organism>
<evidence type="ECO:0000313" key="2">
    <source>
        <dbReference type="EMBL" id="BDG06211.1"/>
    </source>
</evidence>
<dbReference type="Proteomes" id="UP001162891">
    <property type="component" value="Chromosome"/>
</dbReference>
<evidence type="ECO:0000313" key="3">
    <source>
        <dbReference type="Proteomes" id="UP001162891"/>
    </source>
</evidence>
<proteinExistence type="predicted"/>
<feature type="signal peptide" evidence="1">
    <location>
        <begin position="1"/>
        <end position="21"/>
    </location>
</feature>
<sequence>MRTVVIPLAAALAALAGPAAAGPSITLNGVGIDGVTGQRFENATVVIDERGDVHIEAKGYAVKTAEAGGAAPAGPGTAGAIRAAGDARPAPGGKPSRRYFLVAEHDQPGTQFDLAIFINAQWIREVKQGEGQVVMEITKYLRTGPNKVVLAATKKIEGDRASYSPGVKLHVVLGEGNVGGGHVMIDDPLVEMTRTAAEIDDRTEEFVLEAR</sequence>
<dbReference type="RefSeq" id="WP_248355600.1">
    <property type="nucleotide sequence ID" value="NZ_AP025591.1"/>
</dbReference>
<evidence type="ECO:0000256" key="1">
    <source>
        <dbReference type="SAM" id="SignalP"/>
    </source>
</evidence>
<gene>
    <name evidence="2" type="ORF">AMOR_52070</name>
</gene>
<feature type="chain" id="PRO_5046255040" evidence="1">
    <location>
        <begin position="22"/>
        <end position="211"/>
    </location>
</feature>
<keyword evidence="1" id="KW-0732">Signal</keyword>
<protein>
    <submittedName>
        <fullName evidence="2">Uncharacterized protein</fullName>
    </submittedName>
</protein>
<keyword evidence="3" id="KW-1185">Reference proteome</keyword>
<name>A0ABM7X342_9BACT</name>
<dbReference type="EMBL" id="AP025591">
    <property type="protein sequence ID" value="BDG06211.1"/>
    <property type="molecule type" value="Genomic_DNA"/>
</dbReference>